<evidence type="ECO:0000256" key="4">
    <source>
        <dbReference type="ARBA" id="ARBA00023136"/>
    </source>
</evidence>
<keyword evidence="7" id="KW-1185">Reference proteome</keyword>
<feature type="transmembrane region" description="Helical" evidence="5">
    <location>
        <begin position="90"/>
        <end position="112"/>
    </location>
</feature>
<dbReference type="OrthoDB" id="434972at2759"/>
<feature type="transmembrane region" description="Helical" evidence="5">
    <location>
        <begin position="119"/>
        <end position="141"/>
    </location>
</feature>
<sequence length="306" mass="34193">MSFVVESIAHELDVFLGVTWRDWSTTLIPGSLFVLSALRELPFTEAIRNYLLLVLWLSLFLYFFNLSNQITGVEEDKINKPDRPIPSGNITMAGAQLRWFIAFSAFVGSAAFEPTLLPAIICWVATTASMVLTPGGGNWFWKNTVSMTTGTWALFQASWRIVAPMTLKMETYIYAVAVWTGLNMQIQDLRDIKGDRAIGRSTLPVVVGDRASRIIMAFVFMPMAVYVLHISGILQLAPVTLGILHIALVYRVLHMGGPRYDHKTYMFFTYIFCAVIALAGNEDIALDPVWRLIDRVVGQGDTKVCA</sequence>
<comment type="subcellular location">
    <subcellularLocation>
        <location evidence="1">Membrane</location>
        <topology evidence="1">Multi-pass membrane protein</topology>
    </subcellularLocation>
</comment>
<keyword evidence="4 5" id="KW-0472">Membrane</keyword>
<feature type="transmembrane region" description="Helical" evidence="5">
    <location>
        <begin position="233"/>
        <end position="253"/>
    </location>
</feature>
<organism evidence="6 7">
    <name type="scientific">Dentipellis fragilis</name>
    <dbReference type="NCBI Taxonomy" id="205917"/>
    <lineage>
        <taxon>Eukaryota</taxon>
        <taxon>Fungi</taxon>
        <taxon>Dikarya</taxon>
        <taxon>Basidiomycota</taxon>
        <taxon>Agaricomycotina</taxon>
        <taxon>Agaricomycetes</taxon>
        <taxon>Russulales</taxon>
        <taxon>Hericiaceae</taxon>
        <taxon>Dentipellis</taxon>
    </lineage>
</organism>
<feature type="transmembrane region" description="Helical" evidence="5">
    <location>
        <begin position="50"/>
        <end position="70"/>
    </location>
</feature>
<feature type="transmembrane region" description="Helical" evidence="5">
    <location>
        <begin position="20"/>
        <end position="38"/>
    </location>
</feature>
<evidence type="ECO:0000256" key="1">
    <source>
        <dbReference type="ARBA" id="ARBA00004141"/>
    </source>
</evidence>
<dbReference type="GO" id="GO:0016765">
    <property type="term" value="F:transferase activity, transferring alkyl or aryl (other than methyl) groups"/>
    <property type="evidence" value="ECO:0007669"/>
    <property type="project" value="InterPro"/>
</dbReference>
<evidence type="ECO:0000256" key="2">
    <source>
        <dbReference type="ARBA" id="ARBA00022692"/>
    </source>
</evidence>
<name>A0A4Y9XZX2_9AGAM</name>
<feature type="transmembrane region" description="Helical" evidence="5">
    <location>
        <begin position="161"/>
        <end position="182"/>
    </location>
</feature>
<dbReference type="EMBL" id="SEOQ01000961">
    <property type="protein sequence ID" value="TFY55023.1"/>
    <property type="molecule type" value="Genomic_DNA"/>
</dbReference>
<evidence type="ECO:0000256" key="5">
    <source>
        <dbReference type="SAM" id="Phobius"/>
    </source>
</evidence>
<protein>
    <recommendedName>
        <fullName evidence="8">UbiA prenyltransferase</fullName>
    </recommendedName>
</protein>
<dbReference type="AlphaFoldDB" id="A0A4Y9XZX2"/>
<dbReference type="GO" id="GO:0016020">
    <property type="term" value="C:membrane"/>
    <property type="evidence" value="ECO:0007669"/>
    <property type="project" value="UniProtKB-SubCell"/>
</dbReference>
<dbReference type="InterPro" id="IPR050475">
    <property type="entry name" value="Prenyltransferase_related"/>
</dbReference>
<dbReference type="InterPro" id="IPR000537">
    <property type="entry name" value="UbiA_prenyltransferase"/>
</dbReference>
<dbReference type="PANTHER" id="PTHR42723:SF1">
    <property type="entry name" value="CHLOROPHYLL SYNTHASE, CHLOROPLASTIC"/>
    <property type="match status" value="1"/>
</dbReference>
<dbReference type="Gene3D" id="1.10.357.140">
    <property type="entry name" value="UbiA prenyltransferase"/>
    <property type="match status" value="1"/>
</dbReference>
<reference evidence="6 7" key="1">
    <citation type="submission" date="2019-02" db="EMBL/GenBank/DDBJ databases">
        <title>Genome sequencing of the rare red list fungi Dentipellis fragilis.</title>
        <authorList>
            <person name="Buettner E."/>
            <person name="Kellner H."/>
        </authorList>
    </citation>
    <scope>NUCLEOTIDE SEQUENCE [LARGE SCALE GENOMIC DNA]</scope>
    <source>
        <strain evidence="6 7">DSM 105465</strain>
    </source>
</reference>
<feature type="transmembrane region" description="Helical" evidence="5">
    <location>
        <begin position="265"/>
        <end position="281"/>
    </location>
</feature>
<proteinExistence type="predicted"/>
<dbReference type="Proteomes" id="UP000298327">
    <property type="component" value="Unassembled WGS sequence"/>
</dbReference>
<dbReference type="InterPro" id="IPR044878">
    <property type="entry name" value="UbiA_sf"/>
</dbReference>
<keyword evidence="3 5" id="KW-1133">Transmembrane helix</keyword>
<comment type="caution">
    <text evidence="6">The sequence shown here is derived from an EMBL/GenBank/DDBJ whole genome shotgun (WGS) entry which is preliminary data.</text>
</comment>
<dbReference type="Pfam" id="PF01040">
    <property type="entry name" value="UbiA"/>
    <property type="match status" value="1"/>
</dbReference>
<gene>
    <name evidence="6" type="ORF">EVG20_g9472</name>
</gene>
<keyword evidence="2 5" id="KW-0812">Transmembrane</keyword>
<evidence type="ECO:0000313" key="7">
    <source>
        <dbReference type="Proteomes" id="UP000298327"/>
    </source>
</evidence>
<evidence type="ECO:0008006" key="8">
    <source>
        <dbReference type="Google" id="ProtNLM"/>
    </source>
</evidence>
<accession>A0A4Y9XZX2</accession>
<dbReference type="PANTHER" id="PTHR42723">
    <property type="entry name" value="CHLOROPHYLL SYNTHASE"/>
    <property type="match status" value="1"/>
</dbReference>
<evidence type="ECO:0000256" key="3">
    <source>
        <dbReference type="ARBA" id="ARBA00022989"/>
    </source>
</evidence>
<dbReference type="STRING" id="205917.A0A4Y9XZX2"/>
<evidence type="ECO:0000313" key="6">
    <source>
        <dbReference type="EMBL" id="TFY55023.1"/>
    </source>
</evidence>